<keyword evidence="10 12" id="KW-0234">DNA repair</keyword>
<dbReference type="PRINTS" id="PR00726">
    <property type="entry name" value="LEXASERPTASE"/>
</dbReference>
<name>A0A832I3G0_UNCEI</name>
<dbReference type="InterPro" id="IPR036286">
    <property type="entry name" value="LexA/Signal_pep-like_sf"/>
</dbReference>
<dbReference type="InterPro" id="IPR015927">
    <property type="entry name" value="Peptidase_S24_S26A/B/C"/>
</dbReference>
<evidence type="ECO:0000256" key="14">
    <source>
        <dbReference type="SAM" id="MobiDB-lite"/>
    </source>
</evidence>
<dbReference type="HAMAP" id="MF_00015">
    <property type="entry name" value="LexA"/>
    <property type="match status" value="1"/>
</dbReference>
<dbReference type="GO" id="GO:0045892">
    <property type="term" value="P:negative regulation of DNA-templated transcription"/>
    <property type="evidence" value="ECO:0007669"/>
    <property type="project" value="UniProtKB-UniRule"/>
</dbReference>
<evidence type="ECO:0000256" key="12">
    <source>
        <dbReference type="HAMAP-Rule" id="MF_00015"/>
    </source>
</evidence>
<dbReference type="Pfam" id="PF00717">
    <property type="entry name" value="Peptidase_S24"/>
    <property type="match status" value="1"/>
</dbReference>
<evidence type="ECO:0000256" key="2">
    <source>
        <dbReference type="ARBA" id="ARBA00022491"/>
    </source>
</evidence>
<feature type="active site" description="For autocatalytic cleavage activity" evidence="12">
    <location>
        <position position="268"/>
    </location>
</feature>
<dbReference type="InterPro" id="IPR036388">
    <property type="entry name" value="WH-like_DNA-bd_sf"/>
</dbReference>
<dbReference type="InterPro" id="IPR039418">
    <property type="entry name" value="LexA-like"/>
</dbReference>
<sequence>MMYGPVNIGTGDIAPTLAKMATAALRRRRRRSRPLRHAAETASSRRPPAALRAARRAARGGRCAPTPAPRLSPGAPRTPPRPRNLPLDGCTPVHYGPARARSLASTSEGGTAVMLNDRAREISRFITRYAREHGYPPTIREIGQAFGIASTNGVRYYLDLLERAGHLKRNGKISRGIELAQAPAATGIPILGRVAAGQPILAEESLEGTLDLGDMFGDPQGLFALRVRGDSMVDAGIHEGDYVIVKSQERASAGEIIVGLLGDEATVKTYQPRAGRIELVAHNPKYDPIVVEPGTEFRILGVVRGVVRTVGR</sequence>
<feature type="active site" description="For autocatalytic cleavage activity" evidence="12">
    <location>
        <position position="231"/>
    </location>
</feature>
<keyword evidence="4 12" id="KW-0227">DNA damage</keyword>
<keyword evidence="9 12" id="KW-0804">Transcription</keyword>
<keyword evidence="7 12" id="KW-0805">Transcription regulation</keyword>
<keyword evidence="6 12" id="KW-0068">Autocatalytic cleavage</keyword>
<dbReference type="GO" id="GO:0006508">
    <property type="term" value="P:proteolysis"/>
    <property type="evidence" value="ECO:0007669"/>
    <property type="project" value="InterPro"/>
</dbReference>
<keyword evidence="5 12" id="KW-0378">Hydrolase</keyword>
<dbReference type="EC" id="3.4.21.88" evidence="12"/>
<dbReference type="InterPro" id="IPR036390">
    <property type="entry name" value="WH_DNA-bd_sf"/>
</dbReference>
<evidence type="ECO:0000256" key="8">
    <source>
        <dbReference type="ARBA" id="ARBA00023125"/>
    </source>
</evidence>
<feature type="DNA-binding region" description="H-T-H motif" evidence="12">
    <location>
        <begin position="139"/>
        <end position="159"/>
    </location>
</feature>
<proteinExistence type="inferred from homology"/>
<comment type="similarity">
    <text evidence="1 12 13">Belongs to the peptidase S24 family.</text>
</comment>
<dbReference type="CDD" id="cd06529">
    <property type="entry name" value="S24_LexA-like"/>
    <property type="match status" value="1"/>
</dbReference>
<dbReference type="InterPro" id="IPR050077">
    <property type="entry name" value="LexA_repressor"/>
</dbReference>
<dbReference type="Gene3D" id="1.10.10.10">
    <property type="entry name" value="Winged helix-like DNA-binding domain superfamily/Winged helix DNA-binding domain"/>
    <property type="match status" value="1"/>
</dbReference>
<comment type="caution">
    <text evidence="17">The sequence shown here is derived from an EMBL/GenBank/DDBJ whole genome shotgun (WGS) entry which is preliminary data.</text>
</comment>
<comment type="function">
    <text evidence="12">Represses a number of genes involved in the response to DNA damage (SOS response), including recA and lexA. In the presence of single-stranded DNA, RecA interacts with LexA causing an autocatalytic cleavage which disrupts the DNA-binding part of LexA, leading to derepression of the SOS regulon and eventually DNA repair.</text>
</comment>
<dbReference type="SUPFAM" id="SSF46785">
    <property type="entry name" value="Winged helix' DNA-binding domain"/>
    <property type="match status" value="1"/>
</dbReference>
<reference evidence="17" key="1">
    <citation type="journal article" date="2020" name="mSystems">
        <title>Genome- and Community-Level Interaction Insights into Carbon Utilization and Element Cycling Functions of Hydrothermarchaeota in Hydrothermal Sediment.</title>
        <authorList>
            <person name="Zhou Z."/>
            <person name="Liu Y."/>
            <person name="Xu W."/>
            <person name="Pan J."/>
            <person name="Luo Z.H."/>
            <person name="Li M."/>
        </authorList>
    </citation>
    <scope>NUCLEOTIDE SEQUENCE [LARGE SCALE GENOMIC DNA]</scope>
    <source>
        <strain evidence="17">SpSt-381</strain>
    </source>
</reference>
<dbReference type="GO" id="GO:0004252">
    <property type="term" value="F:serine-type endopeptidase activity"/>
    <property type="evidence" value="ECO:0007669"/>
    <property type="project" value="UniProtKB-UniRule"/>
</dbReference>
<dbReference type="InterPro" id="IPR006200">
    <property type="entry name" value="LexA"/>
</dbReference>
<keyword evidence="2 12" id="KW-0678">Repressor</keyword>
<feature type="region of interest" description="Disordered" evidence="14">
    <location>
        <begin position="23"/>
        <end position="85"/>
    </location>
</feature>
<dbReference type="SUPFAM" id="SSF51306">
    <property type="entry name" value="LexA/Signal peptidase"/>
    <property type="match status" value="1"/>
</dbReference>
<comment type="catalytic activity">
    <reaction evidence="12">
        <text>Hydrolysis of Ala-|-Gly bond in repressor LexA.</text>
        <dbReference type="EC" id="3.4.21.88"/>
    </reaction>
</comment>
<evidence type="ECO:0000256" key="4">
    <source>
        <dbReference type="ARBA" id="ARBA00022763"/>
    </source>
</evidence>
<dbReference type="GO" id="GO:0006260">
    <property type="term" value="P:DNA replication"/>
    <property type="evidence" value="ECO:0007669"/>
    <property type="project" value="UniProtKB-UniRule"/>
</dbReference>
<dbReference type="AlphaFoldDB" id="A0A832I3G0"/>
<evidence type="ECO:0000256" key="3">
    <source>
        <dbReference type="ARBA" id="ARBA00022705"/>
    </source>
</evidence>
<dbReference type="NCBIfam" id="TIGR00498">
    <property type="entry name" value="lexA"/>
    <property type="match status" value="1"/>
</dbReference>
<dbReference type="EMBL" id="DSQF01000023">
    <property type="protein sequence ID" value="HGZ44094.1"/>
    <property type="molecule type" value="Genomic_DNA"/>
</dbReference>
<keyword evidence="8 12" id="KW-0238">DNA-binding</keyword>
<gene>
    <name evidence="12 17" type="primary">lexA</name>
    <name evidence="17" type="ORF">ENR23_11870</name>
</gene>
<feature type="compositionally biased region" description="Basic residues" evidence="14">
    <location>
        <begin position="25"/>
        <end position="36"/>
    </location>
</feature>
<dbReference type="InterPro" id="IPR006197">
    <property type="entry name" value="Peptidase_S24_LexA"/>
</dbReference>
<evidence type="ECO:0000259" key="16">
    <source>
        <dbReference type="Pfam" id="PF01726"/>
    </source>
</evidence>
<evidence type="ECO:0000259" key="15">
    <source>
        <dbReference type="Pfam" id="PF00717"/>
    </source>
</evidence>
<feature type="domain" description="LexA repressor DNA-binding" evidence="16">
    <location>
        <begin position="115"/>
        <end position="176"/>
    </location>
</feature>
<protein>
    <recommendedName>
        <fullName evidence="12">LexA repressor</fullName>
        <ecNumber evidence="12">3.4.21.88</ecNumber>
    </recommendedName>
</protein>
<dbReference type="FunFam" id="2.10.109.10:FF:000001">
    <property type="entry name" value="LexA repressor"/>
    <property type="match status" value="1"/>
</dbReference>
<dbReference type="PANTHER" id="PTHR33516:SF2">
    <property type="entry name" value="LEXA REPRESSOR-RELATED"/>
    <property type="match status" value="1"/>
</dbReference>
<dbReference type="InterPro" id="IPR006199">
    <property type="entry name" value="LexA_DNA-bd_dom"/>
</dbReference>
<evidence type="ECO:0000256" key="5">
    <source>
        <dbReference type="ARBA" id="ARBA00022801"/>
    </source>
</evidence>
<keyword evidence="3 12" id="KW-0235">DNA replication</keyword>
<evidence type="ECO:0000256" key="13">
    <source>
        <dbReference type="RuleBase" id="RU003991"/>
    </source>
</evidence>
<organism evidence="17">
    <name type="scientific">Eiseniibacteriota bacterium</name>
    <dbReference type="NCBI Taxonomy" id="2212470"/>
    <lineage>
        <taxon>Bacteria</taxon>
        <taxon>Candidatus Eiseniibacteriota</taxon>
    </lineage>
</organism>
<evidence type="ECO:0000256" key="11">
    <source>
        <dbReference type="ARBA" id="ARBA00023236"/>
    </source>
</evidence>
<feature type="compositionally biased region" description="Pro residues" evidence="14">
    <location>
        <begin position="66"/>
        <end position="83"/>
    </location>
</feature>
<dbReference type="Gene3D" id="2.10.109.10">
    <property type="entry name" value="Umud Fragment, subunit A"/>
    <property type="match status" value="1"/>
</dbReference>
<evidence type="ECO:0000256" key="7">
    <source>
        <dbReference type="ARBA" id="ARBA00023015"/>
    </source>
</evidence>
<keyword evidence="11 12" id="KW-0742">SOS response</keyword>
<evidence type="ECO:0000256" key="1">
    <source>
        <dbReference type="ARBA" id="ARBA00007484"/>
    </source>
</evidence>
<dbReference type="GO" id="GO:0003677">
    <property type="term" value="F:DNA binding"/>
    <property type="evidence" value="ECO:0007669"/>
    <property type="project" value="UniProtKB-UniRule"/>
</dbReference>
<dbReference type="GO" id="GO:0009432">
    <property type="term" value="P:SOS response"/>
    <property type="evidence" value="ECO:0007669"/>
    <property type="project" value="UniProtKB-UniRule"/>
</dbReference>
<evidence type="ECO:0000256" key="10">
    <source>
        <dbReference type="ARBA" id="ARBA00023204"/>
    </source>
</evidence>
<evidence type="ECO:0000256" key="9">
    <source>
        <dbReference type="ARBA" id="ARBA00023163"/>
    </source>
</evidence>
<dbReference type="Pfam" id="PF01726">
    <property type="entry name" value="LexA_DNA_bind"/>
    <property type="match status" value="1"/>
</dbReference>
<evidence type="ECO:0000256" key="6">
    <source>
        <dbReference type="ARBA" id="ARBA00022813"/>
    </source>
</evidence>
<comment type="subunit">
    <text evidence="12">Homodimer.</text>
</comment>
<dbReference type="PANTHER" id="PTHR33516">
    <property type="entry name" value="LEXA REPRESSOR"/>
    <property type="match status" value="1"/>
</dbReference>
<evidence type="ECO:0000313" key="17">
    <source>
        <dbReference type="EMBL" id="HGZ44094.1"/>
    </source>
</evidence>
<accession>A0A832I3G0</accession>
<dbReference type="GO" id="GO:0006281">
    <property type="term" value="P:DNA repair"/>
    <property type="evidence" value="ECO:0007669"/>
    <property type="project" value="UniProtKB-UniRule"/>
</dbReference>
<feature type="site" description="Cleavage; by autolysis" evidence="12">
    <location>
        <begin position="196"/>
        <end position="197"/>
    </location>
</feature>
<feature type="domain" description="Peptidase S24/S26A/S26B/S26C" evidence="15">
    <location>
        <begin position="189"/>
        <end position="303"/>
    </location>
</feature>